<organism evidence="1 2">
    <name type="scientific">Henningerozyma blattae (strain ATCC 34711 / CBS 6284 / DSM 70876 / NBRC 10599 / NRRL Y-10934 / UCD 77-7)</name>
    <name type="common">Yeast</name>
    <name type="synonym">Tetrapisispora blattae</name>
    <dbReference type="NCBI Taxonomy" id="1071380"/>
    <lineage>
        <taxon>Eukaryota</taxon>
        <taxon>Fungi</taxon>
        <taxon>Dikarya</taxon>
        <taxon>Ascomycota</taxon>
        <taxon>Saccharomycotina</taxon>
        <taxon>Saccharomycetes</taxon>
        <taxon>Saccharomycetales</taxon>
        <taxon>Saccharomycetaceae</taxon>
        <taxon>Henningerozyma</taxon>
    </lineage>
</organism>
<protein>
    <submittedName>
        <fullName evidence="1">Uncharacterized protein</fullName>
    </submittedName>
</protein>
<proteinExistence type="predicted"/>
<accession>I2H8N5</accession>
<evidence type="ECO:0000313" key="2">
    <source>
        <dbReference type="Proteomes" id="UP000002866"/>
    </source>
</evidence>
<dbReference type="GeneID" id="14497915"/>
<dbReference type="Proteomes" id="UP000002866">
    <property type="component" value="Chromosome 9"/>
</dbReference>
<dbReference type="AlphaFoldDB" id="I2H8N5"/>
<reference evidence="1 2" key="1">
    <citation type="journal article" date="2011" name="Proc. Natl. Acad. Sci. U.S.A.">
        <title>Evolutionary erosion of yeast sex chromosomes by mating-type switching accidents.</title>
        <authorList>
            <person name="Gordon J.L."/>
            <person name="Armisen D."/>
            <person name="Proux-Wera E."/>
            <person name="Oheigeartaigh S.S."/>
            <person name="Byrne K.P."/>
            <person name="Wolfe K.H."/>
        </authorList>
    </citation>
    <scope>NUCLEOTIDE SEQUENCE [LARGE SCALE GENOMIC DNA]</scope>
    <source>
        <strain evidence="2">ATCC 34711 / CBS 6284 / DSM 70876 / NBRC 10599 / NRRL Y-10934 / UCD 77-7</strain>
    </source>
</reference>
<dbReference type="EMBL" id="HE806324">
    <property type="protein sequence ID" value="CCH62737.1"/>
    <property type="molecule type" value="Genomic_DNA"/>
</dbReference>
<dbReference type="HOGENOM" id="CLU_767642_0_0_1"/>
<dbReference type="KEGG" id="tbl:TBLA_0I00785"/>
<dbReference type="Gene3D" id="3.30.160.20">
    <property type="match status" value="1"/>
</dbReference>
<dbReference type="InParanoid" id="I2H8N5"/>
<gene>
    <name evidence="1" type="primary">TBLA0I00785</name>
    <name evidence="1" type="ORF">TBLA_0I00785</name>
</gene>
<keyword evidence="2" id="KW-1185">Reference proteome</keyword>
<name>I2H8N5_HENB6</name>
<evidence type="ECO:0000313" key="1">
    <source>
        <dbReference type="EMBL" id="CCH62737.1"/>
    </source>
</evidence>
<dbReference type="RefSeq" id="XP_004182256.1">
    <property type="nucleotide sequence ID" value="XM_004182208.1"/>
</dbReference>
<dbReference type="SUPFAM" id="SSF54768">
    <property type="entry name" value="dsRNA-binding domain-like"/>
    <property type="match status" value="1"/>
</dbReference>
<sequence>MYLDYDSHNNKPDNTQLVRREMMCHKIYNIIQSATFPGLFFEDEIFFTHDIMDVVDTLYGNKELYYELDTKFRRKWKNIKNKVENWLNQKNVDLFFENKINMITERETITLNFGGIKLGKASGKVTKNVKKEAIDQSLKKLYLLEFYLNQVKRENDIINTKTEYFTSPNDNSILRNTVGGERFQEYSGSDDGENSQYTPDYDASTHENIKLRYSELDGYSIPFDLTKDIKKYGPPNKNTPTGFIKVQLLELLIREYRKGILANTASICTYINYISLINGESKNKHFQWGRFEELLRYGKNSKQVLYSMINGNSLPITYESVKVAKNNYVAVCLQANVIIGAGDGPSMKLSQQHAASDALFR</sequence>